<evidence type="ECO:0000256" key="1">
    <source>
        <dbReference type="ARBA" id="ARBA00022723"/>
    </source>
</evidence>
<gene>
    <name evidence="5" type="ORF">ACFOSE_07110</name>
</gene>
<organism evidence="5 6">
    <name type="scientific">Streptococcus dentapri</name>
    <dbReference type="NCBI Taxonomy" id="573564"/>
    <lineage>
        <taxon>Bacteria</taxon>
        <taxon>Bacillati</taxon>
        <taxon>Bacillota</taxon>
        <taxon>Bacilli</taxon>
        <taxon>Lactobacillales</taxon>
        <taxon>Streptococcaceae</taxon>
        <taxon>Streptococcus</taxon>
    </lineage>
</organism>
<evidence type="ECO:0000256" key="3">
    <source>
        <dbReference type="ARBA" id="ARBA00023027"/>
    </source>
</evidence>
<evidence type="ECO:0000259" key="4">
    <source>
        <dbReference type="Pfam" id="PF00107"/>
    </source>
</evidence>
<keyword evidence="3" id="KW-0520">NAD</keyword>
<sequence length="216" mass="23224">MSRLTRVVDLHLLGPLACGLQTGAGTVLNYLKSEFASSIVIAGAGGVGLAAVMAAKISNCQNIIVIDIYANRLELAKELGATAVINSKNIEISVEEAIRSLVPEGVDYSIDTTGYSPIIKEMLHALRPSGTEVIIGMTGELTLSVQEELMQDSKKLIGLVEGDSIPQLFIPKLVEYYKAGLFPFDKLIKLYPFQDVQKAIDAMLDGSVIKPIVTMD</sequence>
<reference evidence="6" key="1">
    <citation type="journal article" date="2019" name="Int. J. Syst. Evol. Microbiol.">
        <title>The Global Catalogue of Microorganisms (GCM) 10K type strain sequencing project: providing services to taxonomists for standard genome sequencing and annotation.</title>
        <authorList>
            <consortium name="The Broad Institute Genomics Platform"/>
            <consortium name="The Broad Institute Genome Sequencing Center for Infectious Disease"/>
            <person name="Wu L."/>
            <person name="Ma J."/>
        </authorList>
    </citation>
    <scope>NUCLEOTIDE SEQUENCE [LARGE SCALE GENOMIC DNA]</scope>
    <source>
        <strain evidence="6">CCUG 58728</strain>
    </source>
</reference>
<dbReference type="Gene3D" id="3.90.180.10">
    <property type="entry name" value="Medium-chain alcohol dehydrogenases, catalytic domain"/>
    <property type="match status" value="1"/>
</dbReference>
<dbReference type="RefSeq" id="WP_380432006.1">
    <property type="nucleotide sequence ID" value="NZ_JBHSAC010000059.1"/>
</dbReference>
<accession>A0ABV8D270</accession>
<dbReference type="Gene3D" id="3.40.50.720">
    <property type="entry name" value="NAD(P)-binding Rossmann-like Domain"/>
    <property type="match status" value="1"/>
</dbReference>
<dbReference type="PANTHER" id="PTHR43880">
    <property type="entry name" value="ALCOHOL DEHYDROGENASE"/>
    <property type="match status" value="1"/>
</dbReference>
<feature type="domain" description="Alcohol dehydrogenase-like C-terminal" evidence="4">
    <location>
        <begin position="46"/>
        <end position="163"/>
    </location>
</feature>
<dbReference type="EMBL" id="JBHSAC010000059">
    <property type="protein sequence ID" value="MFC3932528.1"/>
    <property type="molecule type" value="Genomic_DNA"/>
</dbReference>
<keyword evidence="2" id="KW-0862">Zinc</keyword>
<keyword evidence="6" id="KW-1185">Reference proteome</keyword>
<proteinExistence type="predicted"/>
<name>A0ABV8D270_9STRE</name>
<dbReference type="PANTHER" id="PTHR43880:SF12">
    <property type="entry name" value="ALCOHOL DEHYDROGENASE CLASS-3"/>
    <property type="match status" value="1"/>
</dbReference>
<dbReference type="Proteomes" id="UP001595901">
    <property type="component" value="Unassembled WGS sequence"/>
</dbReference>
<evidence type="ECO:0000256" key="2">
    <source>
        <dbReference type="ARBA" id="ARBA00022833"/>
    </source>
</evidence>
<keyword evidence="1" id="KW-0479">Metal-binding</keyword>
<dbReference type="Pfam" id="PF00107">
    <property type="entry name" value="ADH_zinc_N"/>
    <property type="match status" value="1"/>
</dbReference>
<dbReference type="InterPro" id="IPR036291">
    <property type="entry name" value="NAD(P)-bd_dom_sf"/>
</dbReference>
<evidence type="ECO:0000313" key="6">
    <source>
        <dbReference type="Proteomes" id="UP001595901"/>
    </source>
</evidence>
<evidence type="ECO:0000313" key="5">
    <source>
        <dbReference type="EMBL" id="MFC3932528.1"/>
    </source>
</evidence>
<dbReference type="InterPro" id="IPR013149">
    <property type="entry name" value="ADH-like_C"/>
</dbReference>
<protein>
    <submittedName>
        <fullName evidence="5">Zinc-binding dehydrogenase</fullName>
    </submittedName>
</protein>
<dbReference type="SUPFAM" id="SSF51735">
    <property type="entry name" value="NAD(P)-binding Rossmann-fold domains"/>
    <property type="match status" value="1"/>
</dbReference>
<comment type="caution">
    <text evidence="5">The sequence shown here is derived from an EMBL/GenBank/DDBJ whole genome shotgun (WGS) entry which is preliminary data.</text>
</comment>